<keyword evidence="2" id="KW-0521">NADP</keyword>
<dbReference type="RefSeq" id="XP_025380807.1">
    <property type="nucleotide sequence ID" value="XM_025520568.1"/>
</dbReference>
<keyword evidence="3" id="KW-0752">Steroid biosynthesis</keyword>
<evidence type="ECO:0000256" key="2">
    <source>
        <dbReference type="ARBA" id="ARBA00022857"/>
    </source>
</evidence>
<keyword evidence="1" id="KW-0444">Lipid biosynthesis</keyword>
<keyword evidence="9" id="KW-1185">Reference proteome</keyword>
<dbReference type="PANTHER" id="PTHR43647:SF1">
    <property type="entry name" value="3-KETO-STEROID REDUCTASE ERG27"/>
    <property type="match status" value="1"/>
</dbReference>
<organism evidence="8 9">
    <name type="scientific">Acaromyces ingoldii</name>
    <dbReference type="NCBI Taxonomy" id="215250"/>
    <lineage>
        <taxon>Eukaryota</taxon>
        <taxon>Fungi</taxon>
        <taxon>Dikarya</taxon>
        <taxon>Basidiomycota</taxon>
        <taxon>Ustilaginomycotina</taxon>
        <taxon>Exobasidiomycetes</taxon>
        <taxon>Exobasidiales</taxon>
        <taxon>Cryptobasidiaceae</taxon>
        <taxon>Acaromyces</taxon>
    </lineage>
</organism>
<evidence type="ECO:0000313" key="8">
    <source>
        <dbReference type="EMBL" id="PWN93609.1"/>
    </source>
</evidence>
<sequence length="524" mass="56971">MTTTTSNASQSAAPRPVIVITGGNSGVGFGVAQRFLVQLSSPTPTDTMAVHPSLASPDQSPVATPFAAPNGCTLVLACRNAIKAHRARAQLMSLLQWLEDLPEGHEDILSVPPAVLEAQVEGRYGTTNIDEDADPAMVVQAMEASLRRRKKRSAAANLWGKDEAAAGDDSESSISAAESGDPTRNPRTGKDRTLQEREAKARARYRRRFCQGTKVEYVPIDLGSMSSALACAREITKRYGYVTHVVLNAGGSAFTGINWPAAIWLIITRFHAAVTYPSYKLQRQGDVGSDGYGWVWQANIGAHYILTRALLPALRATPYSTPSRIIWTGSIEATEDTYDPSDYQSLDTSNPLRPYEASKYQCELIALGLEDLLTKARLKTIPSTPVGGPEDGRPENGSVASHGGIEPKSFLSHPGVVASSIFADYLNFFLSACMKLAFYIVSFFHSPTSQPQLSLSMACSLLLLLLPLPRRHVGPFRITTISRVTRGPWRLRTWAWHHWSTSIHPFDTVRGATGGRASTSSRSM</sequence>
<keyword evidence="4" id="KW-0560">Oxidoreductase</keyword>
<accession>A0A316YWG4</accession>
<dbReference type="GO" id="GO:0005741">
    <property type="term" value="C:mitochondrial outer membrane"/>
    <property type="evidence" value="ECO:0007669"/>
    <property type="project" value="TreeGrafter"/>
</dbReference>
<dbReference type="Proteomes" id="UP000245768">
    <property type="component" value="Unassembled WGS sequence"/>
</dbReference>
<dbReference type="GO" id="GO:0006694">
    <property type="term" value="P:steroid biosynthetic process"/>
    <property type="evidence" value="ECO:0007669"/>
    <property type="project" value="UniProtKB-KW"/>
</dbReference>
<evidence type="ECO:0000313" key="9">
    <source>
        <dbReference type="Proteomes" id="UP000245768"/>
    </source>
</evidence>
<reference evidence="8 9" key="1">
    <citation type="journal article" date="2018" name="Mol. Biol. Evol.">
        <title>Broad Genomic Sampling Reveals a Smut Pathogenic Ancestry of the Fungal Clade Ustilaginomycotina.</title>
        <authorList>
            <person name="Kijpornyongpan T."/>
            <person name="Mondo S.J."/>
            <person name="Barry K."/>
            <person name="Sandor L."/>
            <person name="Lee J."/>
            <person name="Lipzen A."/>
            <person name="Pangilinan J."/>
            <person name="LaButti K."/>
            <person name="Hainaut M."/>
            <person name="Henrissat B."/>
            <person name="Grigoriev I.V."/>
            <person name="Spatafora J.W."/>
            <person name="Aime M.C."/>
        </authorList>
    </citation>
    <scope>NUCLEOTIDE SEQUENCE [LARGE SCALE GENOMIC DNA]</scope>
    <source>
        <strain evidence="8 9">MCA 4198</strain>
    </source>
</reference>
<evidence type="ECO:0000256" key="6">
    <source>
        <dbReference type="ARBA" id="ARBA00023593"/>
    </source>
</evidence>
<keyword evidence="5" id="KW-0443">Lipid metabolism</keyword>
<dbReference type="SUPFAM" id="SSF51735">
    <property type="entry name" value="NAD(P)-binding Rossmann-fold domains"/>
    <property type="match status" value="1"/>
</dbReference>
<dbReference type="InParanoid" id="A0A316YWG4"/>
<dbReference type="InterPro" id="IPR036291">
    <property type="entry name" value="NAD(P)-bd_dom_sf"/>
</dbReference>
<dbReference type="GO" id="GO:0000253">
    <property type="term" value="F:3-beta-hydroxysteroid 3-dehydrogenase (NADP+) activity"/>
    <property type="evidence" value="ECO:0007669"/>
    <property type="project" value="TreeGrafter"/>
</dbReference>
<evidence type="ECO:0000256" key="3">
    <source>
        <dbReference type="ARBA" id="ARBA00022955"/>
    </source>
</evidence>
<dbReference type="EMBL" id="KZ819634">
    <property type="protein sequence ID" value="PWN93609.1"/>
    <property type="molecule type" value="Genomic_DNA"/>
</dbReference>
<dbReference type="InterPro" id="IPR051593">
    <property type="entry name" value="Ergosterol_Biosynth_ERG27"/>
</dbReference>
<evidence type="ECO:0008006" key="10">
    <source>
        <dbReference type="Google" id="ProtNLM"/>
    </source>
</evidence>
<gene>
    <name evidence="8" type="ORF">FA10DRAFT_264239</name>
</gene>
<dbReference type="GO" id="GO:0005789">
    <property type="term" value="C:endoplasmic reticulum membrane"/>
    <property type="evidence" value="ECO:0007669"/>
    <property type="project" value="TreeGrafter"/>
</dbReference>
<dbReference type="Gene3D" id="3.40.50.720">
    <property type="entry name" value="NAD(P)-binding Rossmann-like Domain"/>
    <property type="match status" value="1"/>
</dbReference>
<dbReference type="PANTHER" id="PTHR43647">
    <property type="entry name" value="DEHYDROGENASE"/>
    <property type="match status" value="1"/>
</dbReference>
<evidence type="ECO:0000256" key="1">
    <source>
        <dbReference type="ARBA" id="ARBA00022516"/>
    </source>
</evidence>
<dbReference type="AlphaFoldDB" id="A0A316YWG4"/>
<evidence type="ECO:0000256" key="5">
    <source>
        <dbReference type="ARBA" id="ARBA00023098"/>
    </source>
</evidence>
<feature type="compositionally biased region" description="Basic and acidic residues" evidence="7">
    <location>
        <begin position="188"/>
        <end position="198"/>
    </location>
</feature>
<name>A0A316YWG4_9BASI</name>
<proteinExistence type="inferred from homology"/>
<dbReference type="OrthoDB" id="331544at2759"/>
<dbReference type="GO" id="GO:0005811">
    <property type="term" value="C:lipid droplet"/>
    <property type="evidence" value="ECO:0007669"/>
    <property type="project" value="TreeGrafter"/>
</dbReference>
<feature type="region of interest" description="Disordered" evidence="7">
    <location>
        <begin position="161"/>
        <end position="198"/>
    </location>
</feature>
<evidence type="ECO:0000256" key="4">
    <source>
        <dbReference type="ARBA" id="ARBA00023002"/>
    </source>
</evidence>
<dbReference type="STRING" id="215250.A0A316YWG4"/>
<evidence type="ECO:0000256" key="7">
    <source>
        <dbReference type="SAM" id="MobiDB-lite"/>
    </source>
</evidence>
<dbReference type="GeneID" id="37042484"/>
<comment type="similarity">
    <text evidence="6">Belongs to the short-chain dehydrogenases/reductases (SDR) family. ERG27 subfamily.</text>
</comment>
<protein>
    <recommendedName>
        <fullName evidence="10">NAD(P)-binding protein</fullName>
    </recommendedName>
</protein>